<organism evidence="4 5">
    <name type="scientific">Acuticoccus sediminis</name>
    <dbReference type="NCBI Taxonomy" id="2184697"/>
    <lineage>
        <taxon>Bacteria</taxon>
        <taxon>Pseudomonadati</taxon>
        <taxon>Pseudomonadota</taxon>
        <taxon>Alphaproteobacteria</taxon>
        <taxon>Hyphomicrobiales</taxon>
        <taxon>Amorphaceae</taxon>
        <taxon>Acuticoccus</taxon>
    </lineage>
</organism>
<feature type="transmembrane region" description="Helical" evidence="2">
    <location>
        <begin position="431"/>
        <end position="457"/>
    </location>
</feature>
<dbReference type="GO" id="GO:0005886">
    <property type="term" value="C:plasma membrane"/>
    <property type="evidence" value="ECO:0007669"/>
    <property type="project" value="UniProtKB-SubCell"/>
</dbReference>
<evidence type="ECO:0000313" key="4">
    <source>
        <dbReference type="EMBL" id="RAH99028.1"/>
    </source>
</evidence>
<name>A0A8B2NQ11_9HYPH</name>
<keyword evidence="5" id="KW-1185">Reference proteome</keyword>
<accession>A0A8B2NQ11</accession>
<feature type="transmembrane region" description="Helical" evidence="2">
    <location>
        <begin position="478"/>
        <end position="501"/>
    </location>
</feature>
<keyword evidence="1" id="KW-1003">Cell membrane</keyword>
<evidence type="ECO:0000256" key="1">
    <source>
        <dbReference type="RuleBase" id="RU369079"/>
    </source>
</evidence>
<feature type="transmembrane region" description="Helical" evidence="2">
    <location>
        <begin position="392"/>
        <end position="419"/>
    </location>
</feature>
<feature type="transmembrane region" description="Helical" evidence="2">
    <location>
        <begin position="353"/>
        <end position="371"/>
    </location>
</feature>
<feature type="domain" description="TRAP C4-dicarboxylate transport system permease DctM subunit" evidence="3">
    <location>
        <begin position="112"/>
        <end position="537"/>
    </location>
</feature>
<dbReference type="InterPro" id="IPR010656">
    <property type="entry name" value="DctM"/>
</dbReference>
<feature type="transmembrane region" description="Helical" evidence="2">
    <location>
        <begin position="61"/>
        <end position="83"/>
    </location>
</feature>
<feature type="transmembrane region" description="Helical" evidence="2">
    <location>
        <begin position="35"/>
        <end position="54"/>
    </location>
</feature>
<comment type="function">
    <text evidence="1">Part of the tripartite ATP-independent periplasmic (TRAP) transport system.</text>
</comment>
<feature type="transmembrane region" description="Helical" evidence="2">
    <location>
        <begin position="544"/>
        <end position="567"/>
    </location>
</feature>
<evidence type="ECO:0000259" key="3">
    <source>
        <dbReference type="Pfam" id="PF06808"/>
    </source>
</evidence>
<keyword evidence="2" id="KW-0812">Transmembrane</keyword>
<comment type="subcellular location">
    <subcellularLocation>
        <location evidence="1">Cell inner membrane</location>
        <topology evidence="1">Multi-pass membrane protein</topology>
    </subcellularLocation>
</comment>
<comment type="caution">
    <text evidence="4">The sequence shown here is derived from an EMBL/GenBank/DDBJ whole genome shotgun (WGS) entry which is preliminary data.</text>
</comment>
<dbReference type="PANTHER" id="PTHR43849:SF2">
    <property type="entry name" value="BLL3936 PROTEIN"/>
    <property type="match status" value="1"/>
</dbReference>
<dbReference type="Proteomes" id="UP000249590">
    <property type="component" value="Unassembled WGS sequence"/>
</dbReference>
<feature type="transmembrane region" description="Helical" evidence="2">
    <location>
        <begin position="161"/>
        <end position="184"/>
    </location>
</feature>
<dbReference type="InterPro" id="IPR011853">
    <property type="entry name" value="TRAP_DctM-Dct_fused"/>
</dbReference>
<keyword evidence="1" id="KW-0997">Cell inner membrane</keyword>
<evidence type="ECO:0000313" key="5">
    <source>
        <dbReference type="Proteomes" id="UP000249590"/>
    </source>
</evidence>
<feature type="transmembrane region" description="Helical" evidence="2">
    <location>
        <begin position="587"/>
        <end position="607"/>
    </location>
</feature>
<feature type="transmembrane region" description="Helical" evidence="2">
    <location>
        <begin position="287"/>
        <end position="306"/>
    </location>
</feature>
<feature type="transmembrane region" description="Helical" evidence="2">
    <location>
        <begin position="513"/>
        <end position="537"/>
    </location>
</feature>
<proteinExistence type="predicted"/>
<dbReference type="AlphaFoldDB" id="A0A8B2NQ11"/>
<feature type="transmembrane region" description="Helical" evidence="2">
    <location>
        <begin position="327"/>
        <end position="347"/>
    </location>
</feature>
<gene>
    <name evidence="4" type="ORF">DLJ53_25725</name>
</gene>
<sequence length="623" mass="63963">MVLRTLFIVAALALAAFHLGTGFFGVFQSFTQRNAHLLLVVACLAAAALTAPGASRRERIVTIGASVALSAALIYNLALADYFNNRMAYVMPLSTVAIVMAFIGMASLFVISVRLLGVAFGAIVAVFLLYAAFGHLIPGALGHRYFGVSWTVDHLWYTKEGVFGIPLGVSATYIYLFVLFGAVLDRCGGGQFMIDMAMALTGRLRGGPAKAAIIGSAAMGTISGSAVANVVTTGAVTIPLMKRNGYKPHFAAGVEAAASSGGQLMPPVMGATAFIIAEFVGRPYAEVAVSAIVPALLMYLGIFVTVHCEALRSGIQHGVRGPAIPAVLREGILFVLPIVVVAYSVFIYSPMRAGLNGVLTVVAVAATYALLRGGLVKLPRRLLDGIVEAAKAAGPVAVACAASGMIVGILSLTGLGLTVNRVILELAGHSLIGALVLTMVSSLILGMGLPTVAAYLVQAGITIPALIDLGVSPIPAHLFVFYFAILGNVTPPVAVAAYAAAAVADSNPSRTGWTAFAISVPAFIVPFMFVMDPVLLLDGSIWRIFLSIATAAIGVAALASAIVGYATGPLGIVPRILLAGGALMMLVPGWASDIGGVVLAAAALALAGRTGARTPIQLKEAPK</sequence>
<keyword evidence="1" id="KW-0813">Transport</keyword>
<dbReference type="RefSeq" id="WP_111350602.1">
    <property type="nucleotide sequence ID" value="NZ_QHHQ01000006.1"/>
</dbReference>
<dbReference type="NCBIfam" id="TIGR02123">
    <property type="entry name" value="TRAP_fused"/>
    <property type="match status" value="1"/>
</dbReference>
<dbReference type="GO" id="GO:0022857">
    <property type="term" value="F:transmembrane transporter activity"/>
    <property type="evidence" value="ECO:0007669"/>
    <property type="project" value="UniProtKB-UniRule"/>
</dbReference>
<evidence type="ECO:0000256" key="2">
    <source>
        <dbReference type="SAM" id="Phobius"/>
    </source>
</evidence>
<feature type="transmembrane region" description="Helical" evidence="2">
    <location>
        <begin position="118"/>
        <end position="141"/>
    </location>
</feature>
<feature type="transmembrane region" description="Helical" evidence="2">
    <location>
        <begin position="264"/>
        <end position="281"/>
    </location>
</feature>
<reference evidence="4 5" key="1">
    <citation type="submission" date="2018-05" db="EMBL/GenBank/DDBJ databases">
        <title>Acuticoccus sediminis sp. nov., isolated from deep-sea sediment of Indian Ocean.</title>
        <authorList>
            <person name="Liu X."/>
            <person name="Lai Q."/>
            <person name="Du Y."/>
            <person name="Sun F."/>
            <person name="Zhang X."/>
            <person name="Wang S."/>
            <person name="Shao Z."/>
        </authorList>
    </citation>
    <scope>NUCLEOTIDE SEQUENCE [LARGE SCALE GENOMIC DNA]</scope>
    <source>
        <strain evidence="4 5">PTG4-2</strain>
    </source>
</reference>
<dbReference type="PANTHER" id="PTHR43849">
    <property type="entry name" value="BLL3936 PROTEIN"/>
    <property type="match status" value="1"/>
</dbReference>
<feature type="transmembrane region" description="Helical" evidence="2">
    <location>
        <begin position="89"/>
        <end position="111"/>
    </location>
</feature>
<dbReference type="OrthoDB" id="9759894at2"/>
<dbReference type="Pfam" id="PF06808">
    <property type="entry name" value="DctM"/>
    <property type="match status" value="1"/>
</dbReference>
<keyword evidence="2" id="KW-1133">Transmembrane helix</keyword>
<dbReference type="EMBL" id="QHHQ01000006">
    <property type="protein sequence ID" value="RAH99028.1"/>
    <property type="molecule type" value="Genomic_DNA"/>
</dbReference>
<keyword evidence="2" id="KW-0472">Membrane</keyword>
<protein>
    <recommendedName>
        <fullName evidence="3">TRAP C4-dicarboxylate transport system permease DctM subunit domain-containing protein</fullName>
    </recommendedName>
</protein>